<dbReference type="RefSeq" id="WP_105306121.1">
    <property type="nucleotide sequence ID" value="NZ_PIPS01000001.1"/>
</dbReference>
<reference evidence="3" key="1">
    <citation type="journal article" date="2018" name="Front. Microbiol.">
        <title>Genome-Based Analysis Reveals the Taxonomy and Diversity of the Family Idiomarinaceae.</title>
        <authorList>
            <person name="Liu Y."/>
            <person name="Lai Q."/>
            <person name="Shao Z."/>
        </authorList>
    </citation>
    <scope>NUCLEOTIDE SEQUENCE [LARGE SCALE GENOMIC DNA]</scope>
    <source>
        <strain evidence="3">SN-14</strain>
    </source>
</reference>
<proteinExistence type="predicted"/>
<evidence type="ECO:0000256" key="1">
    <source>
        <dbReference type="SAM" id="Phobius"/>
    </source>
</evidence>
<keyword evidence="1" id="KW-0812">Transmembrane</keyword>
<sequence length="155" mass="17866">MQMRYRGIIKMVPVCAIWLAIAVLALALIETPAEPVSVVINSLICVAVVALAFRLSAEIFFKVIRLNKQRIEYTQAWGKPRSYRWQDVEAVNFVGWWQAFELVFRDGKRVKVSLMMDNLRSFLQLLSEQLPRDKYQHAIEQFAGTFGGKNNDDKD</sequence>
<organism evidence="2 3">
    <name type="scientific">Idiomarina aquatica</name>
    <dbReference type="NCBI Taxonomy" id="1327752"/>
    <lineage>
        <taxon>Bacteria</taxon>
        <taxon>Pseudomonadati</taxon>
        <taxon>Pseudomonadota</taxon>
        <taxon>Gammaproteobacteria</taxon>
        <taxon>Alteromonadales</taxon>
        <taxon>Idiomarinaceae</taxon>
        <taxon>Idiomarina</taxon>
    </lineage>
</organism>
<keyword evidence="1" id="KW-1133">Transmembrane helix</keyword>
<protein>
    <submittedName>
        <fullName evidence="2">Uncharacterized protein</fullName>
    </submittedName>
</protein>
<dbReference type="EMBL" id="PIPS01000001">
    <property type="protein sequence ID" value="RUO44734.1"/>
    <property type="molecule type" value="Genomic_DNA"/>
</dbReference>
<evidence type="ECO:0000313" key="2">
    <source>
        <dbReference type="EMBL" id="RUO44734.1"/>
    </source>
</evidence>
<dbReference type="AlphaFoldDB" id="A0AA94JDH1"/>
<feature type="transmembrane region" description="Helical" evidence="1">
    <location>
        <begin position="37"/>
        <end position="61"/>
    </location>
</feature>
<dbReference type="Proteomes" id="UP000286680">
    <property type="component" value="Unassembled WGS sequence"/>
</dbReference>
<evidence type="ECO:0000313" key="3">
    <source>
        <dbReference type="Proteomes" id="UP000286680"/>
    </source>
</evidence>
<name>A0AA94JDH1_9GAMM</name>
<comment type="caution">
    <text evidence="2">The sequence shown here is derived from an EMBL/GenBank/DDBJ whole genome shotgun (WGS) entry which is preliminary data.</text>
</comment>
<keyword evidence="3" id="KW-1185">Reference proteome</keyword>
<accession>A0AA94JDH1</accession>
<keyword evidence="1" id="KW-0472">Membrane</keyword>
<gene>
    <name evidence="2" type="ORF">CWE23_01480</name>
</gene>